<comment type="caution">
    <text evidence="2">The sequence shown here is derived from an EMBL/GenBank/DDBJ whole genome shotgun (WGS) entry which is preliminary data.</text>
</comment>
<proteinExistence type="predicted"/>
<name>A0A2N5UWA4_9BASI</name>
<dbReference type="EMBL" id="PGCJ01000162">
    <property type="protein sequence ID" value="PLW42043.1"/>
    <property type="molecule type" value="Genomic_DNA"/>
</dbReference>
<organism evidence="2 3">
    <name type="scientific">Puccinia coronata f. sp. avenae</name>
    <dbReference type="NCBI Taxonomy" id="200324"/>
    <lineage>
        <taxon>Eukaryota</taxon>
        <taxon>Fungi</taxon>
        <taxon>Dikarya</taxon>
        <taxon>Basidiomycota</taxon>
        <taxon>Pucciniomycotina</taxon>
        <taxon>Pucciniomycetes</taxon>
        <taxon>Pucciniales</taxon>
        <taxon>Pucciniaceae</taxon>
        <taxon>Puccinia</taxon>
    </lineage>
</organism>
<evidence type="ECO:0000313" key="2">
    <source>
        <dbReference type="EMBL" id="PLW42043.1"/>
    </source>
</evidence>
<keyword evidence="3" id="KW-1185">Reference proteome</keyword>
<dbReference type="Proteomes" id="UP000235388">
    <property type="component" value="Unassembled WGS sequence"/>
</dbReference>
<evidence type="ECO:0000313" key="3">
    <source>
        <dbReference type="Proteomes" id="UP000235388"/>
    </source>
</evidence>
<gene>
    <name evidence="2" type="ORF">PCANC_13143</name>
</gene>
<sequence length="290" mass="31550">MESSLIPAKPTKSLIYYPAKLPHHILPKALLNVRPLPHPLFKSTRGQGGFAAPCLRTPHTSPPTHFPTAAPPAPEPCYELSSPPPASCLAHTRCPIPSQLPPDQAPHAAPQVAAQARRVHVPGPPKSHAMVPSAHTSSNPPEDAHCTPLQANLHPFFDLGNPAPFFPTWLASRLLFRVKYPHCSGLPYGLSHCNCLNSHQQKNNTQPQLHRSFNATFPDSRTSAILLPSHCINPNIQPRALSNTSDPMTRLNHVAILNIRAACLVILAPAHNPHRSPLSPLLAQLVTLYF</sequence>
<dbReference type="AlphaFoldDB" id="A0A2N5UWA4"/>
<reference evidence="2 3" key="1">
    <citation type="submission" date="2017-11" db="EMBL/GenBank/DDBJ databases">
        <title>De novo assembly and phasing of dikaryotic genomes from two isolates of Puccinia coronata f. sp. avenae, the causal agent of oat crown rust.</title>
        <authorList>
            <person name="Miller M.E."/>
            <person name="Zhang Y."/>
            <person name="Omidvar V."/>
            <person name="Sperschneider J."/>
            <person name="Schwessinger B."/>
            <person name="Raley C."/>
            <person name="Palmer J.M."/>
            <person name="Garnica D."/>
            <person name="Upadhyaya N."/>
            <person name="Rathjen J."/>
            <person name="Taylor J.M."/>
            <person name="Park R.F."/>
            <person name="Dodds P.N."/>
            <person name="Hirsch C.D."/>
            <person name="Kianian S.F."/>
            <person name="Figueroa M."/>
        </authorList>
    </citation>
    <scope>NUCLEOTIDE SEQUENCE [LARGE SCALE GENOMIC DNA]</scope>
    <source>
        <strain evidence="2">12NC29</strain>
    </source>
</reference>
<accession>A0A2N5UWA4</accession>
<feature type="region of interest" description="Disordered" evidence="1">
    <location>
        <begin position="121"/>
        <end position="142"/>
    </location>
</feature>
<protein>
    <submittedName>
        <fullName evidence="2">Uncharacterized protein</fullName>
    </submittedName>
</protein>
<evidence type="ECO:0000256" key="1">
    <source>
        <dbReference type="SAM" id="MobiDB-lite"/>
    </source>
</evidence>